<dbReference type="Proteomes" id="UP000181942">
    <property type="component" value="Unassembled WGS sequence"/>
</dbReference>
<sequence length="86" mass="9442">MPALRRNRFERRRAETRHALVRAARRNLAESGGTNAGIHAIAERADVGLGSFCNHFTGGPDLFDAAVADALGECAQAVDERLQRRR</sequence>
<protein>
    <submittedName>
        <fullName evidence="4">Transcriptional regulator, TetR family</fullName>
    </submittedName>
</protein>
<proteinExistence type="predicted"/>
<evidence type="ECO:0000313" key="5">
    <source>
        <dbReference type="Proteomes" id="UP000181942"/>
    </source>
</evidence>
<gene>
    <name evidence="4" type="ORF">SAMN02787118_13426</name>
</gene>
<feature type="DNA-binding region" description="H-T-H motif" evidence="2">
    <location>
        <begin position="37"/>
        <end position="56"/>
    </location>
</feature>
<dbReference type="GO" id="GO:0003677">
    <property type="term" value="F:DNA binding"/>
    <property type="evidence" value="ECO:0007669"/>
    <property type="project" value="UniProtKB-UniRule"/>
</dbReference>
<name>A0A1I2VYD7_9ACTN</name>
<dbReference type="PROSITE" id="PS50977">
    <property type="entry name" value="HTH_TETR_2"/>
    <property type="match status" value="1"/>
</dbReference>
<evidence type="ECO:0000256" key="1">
    <source>
        <dbReference type="ARBA" id="ARBA00023125"/>
    </source>
</evidence>
<accession>A0A1I2VYD7</accession>
<dbReference type="SUPFAM" id="SSF46689">
    <property type="entry name" value="Homeodomain-like"/>
    <property type="match status" value="1"/>
</dbReference>
<dbReference type="InterPro" id="IPR001647">
    <property type="entry name" value="HTH_TetR"/>
</dbReference>
<keyword evidence="1 2" id="KW-0238">DNA-binding</keyword>
<dbReference type="Gene3D" id="1.10.357.10">
    <property type="entry name" value="Tetracycline Repressor, domain 2"/>
    <property type="match status" value="1"/>
</dbReference>
<dbReference type="AlphaFoldDB" id="A0A1I2VYD7"/>
<evidence type="ECO:0000313" key="4">
    <source>
        <dbReference type="EMBL" id="SFG94150.1"/>
    </source>
</evidence>
<evidence type="ECO:0000259" key="3">
    <source>
        <dbReference type="PROSITE" id="PS50977"/>
    </source>
</evidence>
<evidence type="ECO:0000256" key="2">
    <source>
        <dbReference type="PROSITE-ProRule" id="PRU00335"/>
    </source>
</evidence>
<feature type="domain" description="HTH tetR-type" evidence="3">
    <location>
        <begin position="14"/>
        <end position="74"/>
    </location>
</feature>
<dbReference type="EMBL" id="FONR01000034">
    <property type="protein sequence ID" value="SFG94150.1"/>
    <property type="molecule type" value="Genomic_DNA"/>
</dbReference>
<organism evidence="4 5">
    <name type="scientific">Streptomyces mirabilis</name>
    <dbReference type="NCBI Taxonomy" id="68239"/>
    <lineage>
        <taxon>Bacteria</taxon>
        <taxon>Bacillati</taxon>
        <taxon>Actinomycetota</taxon>
        <taxon>Actinomycetes</taxon>
        <taxon>Kitasatosporales</taxon>
        <taxon>Streptomycetaceae</taxon>
        <taxon>Streptomyces</taxon>
    </lineage>
</organism>
<dbReference type="InterPro" id="IPR009057">
    <property type="entry name" value="Homeodomain-like_sf"/>
</dbReference>
<reference evidence="4 5" key="1">
    <citation type="submission" date="2016-10" db="EMBL/GenBank/DDBJ databases">
        <authorList>
            <person name="de Groot N.N."/>
        </authorList>
    </citation>
    <scope>NUCLEOTIDE SEQUENCE [LARGE SCALE GENOMIC DNA]</scope>
    <source>
        <strain evidence="4 5">OK461</strain>
    </source>
</reference>